<reference evidence="8" key="1">
    <citation type="submission" date="2021-03" db="EMBL/GenBank/DDBJ databases">
        <authorList>
            <person name="Li Z."/>
            <person name="Yang C."/>
        </authorList>
    </citation>
    <scope>NUCLEOTIDE SEQUENCE</scope>
    <source>
        <strain evidence="8">Dzin_1.0</strain>
        <tissue evidence="8">Leaf</tissue>
    </source>
</reference>
<evidence type="ECO:0000256" key="3">
    <source>
        <dbReference type="ARBA" id="ARBA00022833"/>
    </source>
</evidence>
<dbReference type="PANTHER" id="PTHR45798">
    <property type="entry name" value="RING-H2 FINGER PROTEIN ATL61-RELATED-RELATED"/>
    <property type="match status" value="1"/>
</dbReference>
<sequence>MRSAERFLQSTDGNRSSAAPESPEPITVDSDVVVILAALLCALICVVGLALVARCAWLRRSPTAGPSAPPAPPNKGLKKKALRALPKLSFDPASTAQEKLAECPICLTEFAKGDEIRILPHCGHGFHVACVDTWLGSHSSCPSCRRILVITAAVPPSRCRRCGACSDPSAAIAAECGAKAREEAYANRGDGGWKRSGSGRDRSWLSQRRRRNKQLGVADPAQLLVGAGERSLVERRTGAEELERRPAEAGLRSGASSVELTGVCVGWRRGEEAGKAGKKAAEAGLRSGTSPVELDDVCPGGKGGVERSSGKRGRRERIGLGFYDTNGFS</sequence>
<feature type="transmembrane region" description="Helical" evidence="6">
    <location>
        <begin position="32"/>
        <end position="53"/>
    </location>
</feature>
<keyword evidence="1" id="KW-0479">Metal-binding</keyword>
<keyword evidence="2 4" id="KW-0863">Zinc-finger</keyword>
<proteinExistence type="predicted"/>
<comment type="caution">
    <text evidence="8">The sequence shown here is derived from an EMBL/GenBank/DDBJ whole genome shotgun (WGS) entry which is preliminary data.</text>
</comment>
<feature type="region of interest" description="Disordered" evidence="5">
    <location>
        <begin position="279"/>
        <end position="313"/>
    </location>
</feature>
<dbReference type="SMART" id="SM00184">
    <property type="entry name" value="RING"/>
    <property type="match status" value="1"/>
</dbReference>
<evidence type="ECO:0000256" key="4">
    <source>
        <dbReference type="PROSITE-ProRule" id="PRU00175"/>
    </source>
</evidence>
<evidence type="ECO:0000256" key="1">
    <source>
        <dbReference type="ARBA" id="ARBA00022723"/>
    </source>
</evidence>
<dbReference type="InterPro" id="IPR013083">
    <property type="entry name" value="Znf_RING/FYVE/PHD"/>
</dbReference>
<dbReference type="InterPro" id="IPR052788">
    <property type="entry name" value="RING-type_E3_ligase_ATL"/>
</dbReference>
<dbReference type="GO" id="GO:0008270">
    <property type="term" value="F:zinc ion binding"/>
    <property type="evidence" value="ECO:0007669"/>
    <property type="project" value="UniProtKB-KW"/>
</dbReference>
<dbReference type="Pfam" id="PF13639">
    <property type="entry name" value="zf-RING_2"/>
    <property type="match status" value="1"/>
</dbReference>
<dbReference type="CDD" id="cd16461">
    <property type="entry name" value="RING-H2_EL5-like"/>
    <property type="match status" value="1"/>
</dbReference>
<organism evidence="8 9">
    <name type="scientific">Dioscorea zingiberensis</name>
    <dbReference type="NCBI Taxonomy" id="325984"/>
    <lineage>
        <taxon>Eukaryota</taxon>
        <taxon>Viridiplantae</taxon>
        <taxon>Streptophyta</taxon>
        <taxon>Embryophyta</taxon>
        <taxon>Tracheophyta</taxon>
        <taxon>Spermatophyta</taxon>
        <taxon>Magnoliopsida</taxon>
        <taxon>Liliopsida</taxon>
        <taxon>Dioscoreales</taxon>
        <taxon>Dioscoreaceae</taxon>
        <taxon>Dioscorea</taxon>
    </lineage>
</organism>
<protein>
    <recommendedName>
        <fullName evidence="7">RING-type domain-containing protein</fullName>
    </recommendedName>
</protein>
<evidence type="ECO:0000256" key="6">
    <source>
        <dbReference type="SAM" id="Phobius"/>
    </source>
</evidence>
<dbReference type="Gene3D" id="3.30.40.10">
    <property type="entry name" value="Zinc/RING finger domain, C3HC4 (zinc finger)"/>
    <property type="match status" value="1"/>
</dbReference>
<feature type="region of interest" description="Disordered" evidence="5">
    <location>
        <begin position="187"/>
        <end position="211"/>
    </location>
</feature>
<evidence type="ECO:0000256" key="2">
    <source>
        <dbReference type="ARBA" id="ARBA00022771"/>
    </source>
</evidence>
<dbReference type="PANTHER" id="PTHR45798:SF97">
    <property type="entry name" value="ALCOHOL-SENSITIVE RING FINGER PROTEIN 1"/>
    <property type="match status" value="1"/>
</dbReference>
<keyword evidence="6" id="KW-0472">Membrane</keyword>
<dbReference type="AlphaFoldDB" id="A0A9D5CJF8"/>
<evidence type="ECO:0000256" key="5">
    <source>
        <dbReference type="SAM" id="MobiDB-lite"/>
    </source>
</evidence>
<evidence type="ECO:0000313" key="8">
    <source>
        <dbReference type="EMBL" id="KAJ0974511.1"/>
    </source>
</evidence>
<keyword evidence="9" id="KW-1185">Reference proteome</keyword>
<reference evidence="8" key="2">
    <citation type="journal article" date="2022" name="Hortic Res">
        <title>The genome of Dioscorea zingiberensis sheds light on the biosynthesis, origin and evolution of the medicinally important diosgenin saponins.</title>
        <authorList>
            <person name="Li Y."/>
            <person name="Tan C."/>
            <person name="Li Z."/>
            <person name="Guo J."/>
            <person name="Li S."/>
            <person name="Chen X."/>
            <person name="Wang C."/>
            <person name="Dai X."/>
            <person name="Yang H."/>
            <person name="Song W."/>
            <person name="Hou L."/>
            <person name="Xu J."/>
            <person name="Tong Z."/>
            <person name="Xu A."/>
            <person name="Yuan X."/>
            <person name="Wang W."/>
            <person name="Yang Q."/>
            <person name="Chen L."/>
            <person name="Sun Z."/>
            <person name="Wang K."/>
            <person name="Pan B."/>
            <person name="Chen J."/>
            <person name="Bao Y."/>
            <person name="Liu F."/>
            <person name="Qi X."/>
            <person name="Gang D.R."/>
            <person name="Wen J."/>
            <person name="Li J."/>
        </authorList>
    </citation>
    <scope>NUCLEOTIDE SEQUENCE</scope>
    <source>
        <strain evidence="8">Dzin_1.0</strain>
    </source>
</reference>
<keyword evidence="6" id="KW-0812">Transmembrane</keyword>
<name>A0A9D5CJF8_9LILI</name>
<accession>A0A9D5CJF8</accession>
<feature type="compositionally biased region" description="Polar residues" evidence="5">
    <location>
        <begin position="8"/>
        <end position="19"/>
    </location>
</feature>
<keyword evidence="6" id="KW-1133">Transmembrane helix</keyword>
<dbReference type="EMBL" id="JAGGNH010000004">
    <property type="protein sequence ID" value="KAJ0974511.1"/>
    <property type="molecule type" value="Genomic_DNA"/>
</dbReference>
<feature type="region of interest" description="Disordered" evidence="5">
    <location>
        <begin position="1"/>
        <end position="24"/>
    </location>
</feature>
<dbReference type="SUPFAM" id="SSF57850">
    <property type="entry name" value="RING/U-box"/>
    <property type="match status" value="1"/>
</dbReference>
<dbReference type="PROSITE" id="PS50089">
    <property type="entry name" value="ZF_RING_2"/>
    <property type="match status" value="1"/>
</dbReference>
<gene>
    <name evidence="8" type="ORF">J5N97_016476</name>
</gene>
<keyword evidence="3" id="KW-0862">Zinc</keyword>
<evidence type="ECO:0000313" key="9">
    <source>
        <dbReference type="Proteomes" id="UP001085076"/>
    </source>
</evidence>
<dbReference type="InterPro" id="IPR001841">
    <property type="entry name" value="Znf_RING"/>
</dbReference>
<dbReference type="Proteomes" id="UP001085076">
    <property type="component" value="Miscellaneous, Linkage group lg04"/>
</dbReference>
<dbReference type="OrthoDB" id="8062037at2759"/>
<feature type="domain" description="RING-type" evidence="7">
    <location>
        <begin position="103"/>
        <end position="145"/>
    </location>
</feature>
<evidence type="ECO:0000259" key="7">
    <source>
        <dbReference type="PROSITE" id="PS50089"/>
    </source>
</evidence>